<keyword evidence="9" id="KW-1133">Transmembrane helix</keyword>
<evidence type="ECO:0000256" key="3">
    <source>
        <dbReference type="ARBA" id="ARBA00022553"/>
    </source>
</evidence>
<organism evidence="11 12">
    <name type="scientific">Kitasatospora saccharophila</name>
    <dbReference type="NCBI Taxonomy" id="407973"/>
    <lineage>
        <taxon>Bacteria</taxon>
        <taxon>Bacillati</taxon>
        <taxon>Actinomycetota</taxon>
        <taxon>Actinomycetes</taxon>
        <taxon>Kitasatosporales</taxon>
        <taxon>Streptomycetaceae</taxon>
        <taxon>Kitasatospora</taxon>
    </lineage>
</organism>
<evidence type="ECO:0000313" key="11">
    <source>
        <dbReference type="EMBL" id="GAA2106037.1"/>
    </source>
</evidence>
<comment type="caution">
    <text evidence="11">The sequence shown here is derived from an EMBL/GenBank/DDBJ whole genome shotgun (WGS) entry which is preliminary data.</text>
</comment>
<evidence type="ECO:0000256" key="4">
    <source>
        <dbReference type="ARBA" id="ARBA00022679"/>
    </source>
</evidence>
<keyword evidence="9" id="KW-0812">Transmembrane</keyword>
<dbReference type="Proteomes" id="UP001500897">
    <property type="component" value="Unassembled WGS sequence"/>
</dbReference>
<evidence type="ECO:0000256" key="9">
    <source>
        <dbReference type="SAM" id="Phobius"/>
    </source>
</evidence>
<keyword evidence="8" id="KW-0902">Two-component regulatory system</keyword>
<evidence type="ECO:0000256" key="6">
    <source>
        <dbReference type="ARBA" id="ARBA00022777"/>
    </source>
</evidence>
<evidence type="ECO:0000256" key="7">
    <source>
        <dbReference type="ARBA" id="ARBA00022840"/>
    </source>
</evidence>
<keyword evidence="12" id="KW-1185">Reference proteome</keyword>
<feature type="domain" description="Signal transduction histidine kinase subgroup 3 dimerisation and phosphoacceptor" evidence="10">
    <location>
        <begin position="240"/>
        <end position="304"/>
    </location>
</feature>
<feature type="transmembrane region" description="Helical" evidence="9">
    <location>
        <begin position="103"/>
        <end position="130"/>
    </location>
</feature>
<evidence type="ECO:0000256" key="2">
    <source>
        <dbReference type="ARBA" id="ARBA00012438"/>
    </source>
</evidence>
<dbReference type="InterPro" id="IPR050482">
    <property type="entry name" value="Sensor_HK_TwoCompSys"/>
</dbReference>
<evidence type="ECO:0000256" key="8">
    <source>
        <dbReference type="ARBA" id="ARBA00023012"/>
    </source>
</evidence>
<dbReference type="Gene3D" id="3.30.565.10">
    <property type="entry name" value="Histidine kinase-like ATPase, C-terminal domain"/>
    <property type="match status" value="1"/>
</dbReference>
<evidence type="ECO:0000259" key="10">
    <source>
        <dbReference type="Pfam" id="PF07730"/>
    </source>
</evidence>
<dbReference type="EMBL" id="BAAANS010000029">
    <property type="protein sequence ID" value="GAA2106037.1"/>
    <property type="molecule type" value="Genomic_DNA"/>
</dbReference>
<feature type="transmembrane region" description="Helical" evidence="9">
    <location>
        <begin position="76"/>
        <end position="97"/>
    </location>
</feature>
<protein>
    <recommendedName>
        <fullName evidence="2">histidine kinase</fullName>
        <ecNumber evidence="2">2.7.13.3</ecNumber>
    </recommendedName>
</protein>
<dbReference type="PANTHER" id="PTHR24421">
    <property type="entry name" value="NITRATE/NITRITE SENSOR PROTEIN NARX-RELATED"/>
    <property type="match status" value="1"/>
</dbReference>
<feature type="transmembrane region" description="Helical" evidence="9">
    <location>
        <begin position="176"/>
        <end position="202"/>
    </location>
</feature>
<dbReference type="CDD" id="cd16917">
    <property type="entry name" value="HATPase_UhpB-NarQ-NarX-like"/>
    <property type="match status" value="1"/>
</dbReference>
<dbReference type="InterPro" id="IPR011712">
    <property type="entry name" value="Sig_transdc_His_kin_sub3_dim/P"/>
</dbReference>
<evidence type="ECO:0000256" key="5">
    <source>
        <dbReference type="ARBA" id="ARBA00022741"/>
    </source>
</evidence>
<accession>A0ABN2X662</accession>
<dbReference type="InterPro" id="IPR036890">
    <property type="entry name" value="HATPase_C_sf"/>
</dbReference>
<sequence>MADRSPNAGSPPGVRWRTCRRGRLRIVSGMSEKPAGDGLWWWARRRSAVLDVGLAAVSGVECAVGAYGLVRDRLHWGTAATVVCVVLGALAGASLVVRRRWPVVPVVVALVFVPGFFGVVLLVVSLYTLAATWEWPSRRARVVVLSAVAMVETFGMVLLAMTAPPKTPPTEPLPPTWVLAVIAAFVAVGMAVAPMVTGLYVGARRRLVESLKDRALGLETELTLLAEQARERAWRARVEERTRIAREMHDVVAHRVSLMVVHAAAVERIVPKDPAKAQQSAKLIGETGRQALDELREILGVLRMTEAQEQVEAPVGGLAELPALVEQSRVAGMAVALTVSGERRSYVAEAEQTAYRVVQEGLTNAHKYAGGARVSVLLAYVPNGVRVSVVNECPGGAAAPVALPSGGNGLVGMRERVVALGGAFHAGPEGDGGFRVEAVLPSRLRRAVAPPG</sequence>
<keyword evidence="6 11" id="KW-0418">Kinase</keyword>
<feature type="transmembrane region" description="Helical" evidence="9">
    <location>
        <begin position="142"/>
        <end position="164"/>
    </location>
</feature>
<dbReference type="EC" id="2.7.13.3" evidence="2"/>
<dbReference type="PANTHER" id="PTHR24421:SF10">
    <property type="entry name" value="NITRATE_NITRITE SENSOR PROTEIN NARQ"/>
    <property type="match status" value="1"/>
</dbReference>
<dbReference type="GO" id="GO:0016301">
    <property type="term" value="F:kinase activity"/>
    <property type="evidence" value="ECO:0007669"/>
    <property type="project" value="UniProtKB-KW"/>
</dbReference>
<keyword evidence="3" id="KW-0597">Phosphoprotein</keyword>
<feature type="transmembrane region" description="Helical" evidence="9">
    <location>
        <begin position="48"/>
        <end position="69"/>
    </location>
</feature>
<evidence type="ECO:0000256" key="1">
    <source>
        <dbReference type="ARBA" id="ARBA00000085"/>
    </source>
</evidence>
<keyword evidence="9" id="KW-0472">Membrane</keyword>
<dbReference type="Gene3D" id="1.20.5.1930">
    <property type="match status" value="1"/>
</dbReference>
<keyword evidence="4" id="KW-0808">Transferase</keyword>
<name>A0ABN2X662_9ACTN</name>
<dbReference type="Pfam" id="PF07730">
    <property type="entry name" value="HisKA_3"/>
    <property type="match status" value="1"/>
</dbReference>
<dbReference type="SUPFAM" id="SSF55874">
    <property type="entry name" value="ATPase domain of HSP90 chaperone/DNA topoisomerase II/histidine kinase"/>
    <property type="match status" value="1"/>
</dbReference>
<keyword evidence="7" id="KW-0067">ATP-binding</keyword>
<proteinExistence type="predicted"/>
<gene>
    <name evidence="11" type="ORF">GCM10009759_43840</name>
</gene>
<reference evidence="11 12" key="1">
    <citation type="journal article" date="2019" name="Int. J. Syst. Evol. Microbiol.">
        <title>The Global Catalogue of Microorganisms (GCM) 10K type strain sequencing project: providing services to taxonomists for standard genome sequencing and annotation.</title>
        <authorList>
            <consortium name="The Broad Institute Genomics Platform"/>
            <consortium name="The Broad Institute Genome Sequencing Center for Infectious Disease"/>
            <person name="Wu L."/>
            <person name="Ma J."/>
        </authorList>
    </citation>
    <scope>NUCLEOTIDE SEQUENCE [LARGE SCALE GENOMIC DNA]</scope>
    <source>
        <strain evidence="11 12">JCM 14559</strain>
    </source>
</reference>
<evidence type="ECO:0000313" key="12">
    <source>
        <dbReference type="Proteomes" id="UP001500897"/>
    </source>
</evidence>
<keyword evidence="5" id="KW-0547">Nucleotide-binding</keyword>
<comment type="catalytic activity">
    <reaction evidence="1">
        <text>ATP + protein L-histidine = ADP + protein N-phospho-L-histidine.</text>
        <dbReference type="EC" id="2.7.13.3"/>
    </reaction>
</comment>